<sequence>MPPSAVVYSAEQQQMSMGPNGLAQAEDMKSIALDYVIARKCQDVLQEQLDAPRERQPNVTVPTRLSSESTSSAPMFRLSEDDGKQWDRKDYIWDHEQLAALPWNAAEVEAQSHPESDLNPGDQKAQRATGCKDPSDRTAQLASPVSSQFCQVPACRTVTNRNKTSYCVRHSICESHLKASSVLIDGCLQRFCQKCAAFHPLEEFVLQNRSCCKALQANSQLKPTLKNLEERSTDLGNVEFWTSTHNSGACVSADSSFTAASEMLAQARLAKNTCMLSCEATHMDVKIKLLTATPEAVPGTLRESVMSWLKGLPHLLTSDIQPGCVLLTLDLIVDQDVRALLASAGAAGLAKSLMQGPSAEHFQKLRGRVKFGNEWIEFQEGKIVNEVFTAMSVDNVFQVLRLSSPCVLAGSPETLHIYGHFLEGAQVTVRLQGHGEIPVSVEGPVPVAADAGPNGTSQLLVGLPALRSTGLLVIEVAYKACVLSFPVLVTSSPEVCDELLEAELMLDTGAQNDPNVLPNLKQEFYDLISTMAVVLGRPSRTAWSIQQMPALPILPLLSAVCNGWSGTVQALLNEYRAAEEEAESSGGRVQPRPESAPSLIFLACQWNRQQVLELLLKDRIEHLEEPESSRSGLLADWIGTPFGNCGLKGLRPLHLASLLNDGGRILQLLTNSREGIHAFFTCRSADGLTPAQFCQQAGNGWEEEVKTKFQSAIRTIVTSCTERLQEGYCSLEMNLESIADSLDNFHKQPENKLQETFHGLSQLDSQKLEQARAVMLVASSVLDVAIKDNPEHRSLMEEDEVTEANAKEANAKEANAKEVLSLEQWKKKTQECQEDWASVKVPPRPRPPSASKKRESTSSSKMGWEPDTESSFEKWIEEEPEPVQPWSNDMVPPRPRPRTVSFSNATAARDKKSKWSSRIVRAFGPFKDDDVEAEYLATLAASKYYADRNITLVIFICLVVLSAQPRLLAQSDFFRLDPQTLTLVGSCAAVMLILFLYQSSCQWYYVQNRSLHLLVAHSVVAALQVLIPTESGPSLVRLILMLCYIDAFVVPFRNRIKFQAITLATVLYVTNDQAIIFHCAQVSIVNLLISFRHEVWSRTSYAKDQLDQFSRHLWDKES</sequence>
<evidence type="ECO:0000256" key="4">
    <source>
        <dbReference type="SAM" id="MobiDB-lite"/>
    </source>
</evidence>
<evidence type="ECO:0000313" key="7">
    <source>
        <dbReference type="EMBL" id="KAK3249711.1"/>
    </source>
</evidence>
<name>A0AAE0F2I1_9CHLO</name>
<protein>
    <submittedName>
        <fullName evidence="7">Squamosa promoter-binding-like protein</fullName>
    </submittedName>
</protein>
<comment type="caution">
    <text evidence="7">The sequence shown here is derived from an EMBL/GenBank/DDBJ whole genome shotgun (WGS) entry which is preliminary data.</text>
</comment>
<dbReference type="PANTHER" id="PTHR31251">
    <property type="entry name" value="SQUAMOSA PROMOTER-BINDING-LIKE PROTEIN 4"/>
    <property type="match status" value="1"/>
</dbReference>
<dbReference type="PROSITE" id="PS51141">
    <property type="entry name" value="ZF_SBP"/>
    <property type="match status" value="1"/>
</dbReference>
<dbReference type="PANTHER" id="PTHR31251:SF169">
    <property type="entry name" value="SQUAMOSA PROMOTER-BINDING-LIKE PROTEIN 8"/>
    <property type="match status" value="1"/>
</dbReference>
<keyword evidence="5" id="KW-1133">Transmembrane helix</keyword>
<evidence type="ECO:0000259" key="6">
    <source>
        <dbReference type="PROSITE" id="PS51141"/>
    </source>
</evidence>
<evidence type="ECO:0000256" key="3">
    <source>
        <dbReference type="ARBA" id="ARBA00022833"/>
    </source>
</evidence>
<gene>
    <name evidence="7" type="ORF">CYMTET_40873</name>
    <name evidence="8" type="ORF">CYMTET_4853</name>
</gene>
<organism evidence="7 9">
    <name type="scientific">Cymbomonas tetramitiformis</name>
    <dbReference type="NCBI Taxonomy" id="36881"/>
    <lineage>
        <taxon>Eukaryota</taxon>
        <taxon>Viridiplantae</taxon>
        <taxon>Chlorophyta</taxon>
        <taxon>Pyramimonadophyceae</taxon>
        <taxon>Pyramimonadales</taxon>
        <taxon>Pyramimonadaceae</taxon>
        <taxon>Cymbomonas</taxon>
    </lineage>
</organism>
<dbReference type="Gene3D" id="4.10.1100.10">
    <property type="entry name" value="Transcription factor, SBP-box domain"/>
    <property type="match status" value="1"/>
</dbReference>
<feature type="compositionally biased region" description="Basic and acidic residues" evidence="4">
    <location>
        <begin position="805"/>
        <end position="816"/>
    </location>
</feature>
<reference evidence="7 9" key="1">
    <citation type="journal article" date="2015" name="Genome Biol. Evol.">
        <title>Comparative Genomics of a Bacterivorous Green Alga Reveals Evolutionary Causalities and Consequences of Phago-Mixotrophic Mode of Nutrition.</title>
        <authorList>
            <person name="Burns J.A."/>
            <person name="Paasch A."/>
            <person name="Narechania A."/>
            <person name="Kim E."/>
        </authorList>
    </citation>
    <scope>NUCLEOTIDE SEQUENCE [LARGE SCALE GENOMIC DNA]</scope>
    <source>
        <strain evidence="7">PLY_AMNH</strain>
    </source>
</reference>
<keyword evidence="1" id="KW-0479">Metal-binding</keyword>
<dbReference type="SUPFAM" id="SSF103612">
    <property type="entry name" value="SBT domain"/>
    <property type="match status" value="1"/>
</dbReference>
<dbReference type="InterPro" id="IPR036893">
    <property type="entry name" value="SBP_sf"/>
</dbReference>
<keyword evidence="5" id="KW-0812">Transmembrane</keyword>
<feature type="domain" description="SBP-type" evidence="6">
    <location>
        <begin position="147"/>
        <end position="225"/>
    </location>
</feature>
<keyword evidence="9" id="KW-1185">Reference proteome</keyword>
<evidence type="ECO:0000256" key="5">
    <source>
        <dbReference type="SAM" id="Phobius"/>
    </source>
</evidence>
<accession>A0AAE0F2I1</accession>
<reference evidence="7" key="2">
    <citation type="submission" date="2023-06" db="EMBL/GenBank/DDBJ databases">
        <title>Long-read-based genome assembly of the green algal bacterivore Cymbomonas tetramitiformis.</title>
        <authorList>
            <person name="Gyaltshen Y."/>
            <person name="Rozenberg A."/>
            <person name="Paasch A."/>
            <person name="Burns J.A."/>
            <person name="Warring S."/>
            <person name="Larson R."/>
            <person name="Maurer-Alcala X."/>
            <person name="Dacks J."/>
            <person name="Kim E."/>
        </authorList>
    </citation>
    <scope>NUCLEOTIDE SEQUENCE</scope>
    <source>
        <strain evidence="7">PLY_AMNH</strain>
    </source>
</reference>
<keyword evidence="2" id="KW-0863">Zinc-finger</keyword>
<dbReference type="GO" id="GO:0003677">
    <property type="term" value="F:DNA binding"/>
    <property type="evidence" value="ECO:0007669"/>
    <property type="project" value="InterPro"/>
</dbReference>
<evidence type="ECO:0000313" key="9">
    <source>
        <dbReference type="Proteomes" id="UP001190700"/>
    </source>
</evidence>
<feature type="region of interest" description="Disordered" evidence="4">
    <location>
        <begin position="109"/>
        <end position="137"/>
    </location>
</feature>
<dbReference type="EMBL" id="LGRX02027207">
    <property type="protein sequence ID" value="KAK3249711.1"/>
    <property type="molecule type" value="Genomic_DNA"/>
</dbReference>
<dbReference type="Proteomes" id="UP001190700">
    <property type="component" value="Unassembled WGS sequence"/>
</dbReference>
<dbReference type="GO" id="GO:0005634">
    <property type="term" value="C:nucleus"/>
    <property type="evidence" value="ECO:0007669"/>
    <property type="project" value="InterPro"/>
</dbReference>
<dbReference type="AlphaFoldDB" id="A0AAE0F2I1"/>
<evidence type="ECO:0000256" key="2">
    <source>
        <dbReference type="ARBA" id="ARBA00022771"/>
    </source>
</evidence>
<feature type="region of interest" description="Disordered" evidence="4">
    <location>
        <begin position="48"/>
        <end position="75"/>
    </location>
</feature>
<evidence type="ECO:0000256" key="1">
    <source>
        <dbReference type="ARBA" id="ARBA00022723"/>
    </source>
</evidence>
<keyword evidence="5" id="KW-0472">Membrane</keyword>
<dbReference type="InterPro" id="IPR044817">
    <property type="entry name" value="SBP-like"/>
</dbReference>
<keyword evidence="3" id="KW-0862">Zinc</keyword>
<feature type="transmembrane region" description="Helical" evidence="5">
    <location>
        <begin position="981"/>
        <end position="998"/>
    </location>
</feature>
<feature type="region of interest" description="Disordered" evidence="4">
    <location>
        <begin position="793"/>
        <end position="816"/>
    </location>
</feature>
<dbReference type="Pfam" id="PF03110">
    <property type="entry name" value="SBP"/>
    <property type="match status" value="1"/>
</dbReference>
<dbReference type="GO" id="GO:0008270">
    <property type="term" value="F:zinc ion binding"/>
    <property type="evidence" value="ECO:0007669"/>
    <property type="project" value="UniProtKB-KW"/>
</dbReference>
<feature type="transmembrane region" description="Helical" evidence="5">
    <location>
        <begin position="1010"/>
        <end position="1027"/>
    </location>
</feature>
<feature type="transmembrane region" description="Helical" evidence="5">
    <location>
        <begin position="1034"/>
        <end position="1053"/>
    </location>
</feature>
<proteinExistence type="predicted"/>
<feature type="compositionally biased region" description="Polar residues" evidence="4">
    <location>
        <begin position="57"/>
        <end position="73"/>
    </location>
</feature>
<evidence type="ECO:0000313" key="8">
    <source>
        <dbReference type="EMBL" id="KAK3287644.1"/>
    </source>
</evidence>
<feature type="region of interest" description="Disordered" evidence="4">
    <location>
        <begin position="831"/>
        <end position="903"/>
    </location>
</feature>
<dbReference type="InterPro" id="IPR004333">
    <property type="entry name" value="SBP_dom"/>
</dbReference>
<dbReference type="EMBL" id="LGRX02000776">
    <property type="protein sequence ID" value="KAK3287644.1"/>
    <property type="molecule type" value="Genomic_DNA"/>
</dbReference>